<feature type="region of interest" description="Disordered" evidence="1">
    <location>
        <begin position="586"/>
        <end position="629"/>
    </location>
</feature>
<evidence type="ECO:0000256" key="1">
    <source>
        <dbReference type="SAM" id="MobiDB-lite"/>
    </source>
</evidence>
<feature type="compositionally biased region" description="Basic residues" evidence="1">
    <location>
        <begin position="601"/>
        <end position="613"/>
    </location>
</feature>
<organism evidence="2 3">
    <name type="scientific">Rothia amarae</name>
    <dbReference type="NCBI Taxonomy" id="169480"/>
    <lineage>
        <taxon>Bacteria</taxon>
        <taxon>Bacillati</taxon>
        <taxon>Actinomycetota</taxon>
        <taxon>Actinomycetes</taxon>
        <taxon>Micrococcales</taxon>
        <taxon>Micrococcaceae</taxon>
        <taxon>Rothia</taxon>
    </lineage>
</organism>
<proteinExistence type="predicted"/>
<evidence type="ECO:0000313" key="3">
    <source>
        <dbReference type="Proteomes" id="UP000516421"/>
    </source>
</evidence>
<dbReference type="Proteomes" id="UP000516421">
    <property type="component" value="Chromosome"/>
</dbReference>
<reference evidence="2 3" key="1">
    <citation type="submission" date="2020-09" db="EMBL/GenBank/DDBJ databases">
        <title>Investigation of environmental microbe.</title>
        <authorList>
            <person name="Ou Y."/>
            <person name="Kang Q."/>
        </authorList>
    </citation>
    <scope>NUCLEOTIDE SEQUENCE [LARGE SCALE GENOMIC DNA]</scope>
    <source>
        <strain evidence="2 3">KJZ-9</strain>
    </source>
</reference>
<dbReference type="EMBL" id="CP061538">
    <property type="protein sequence ID" value="QNV40799.1"/>
    <property type="molecule type" value="Genomic_DNA"/>
</dbReference>
<sequence>MSDNSSLHENPSDEQLITSWARISLDFGATGIEVAEADEADTHEPTAQLRQEIQDMIGVIRQAAQANSSEKSTDAVMPSDEELTEEIFQKMLADAENNLDIPDAEKSTGGEEGEKQLEVSEDLVSVTDEPSKQDDASAELLDPEIEREILEATSDDVVKALLLASVDRPEILVYEADEKHVDVFVLTVEVEDDEFVTAQLGEDGVLRPGTNFEEFAAELMEELPTRGGLCATQDSYSYSVPVTTLGEELTLDADSEVAALIELEMPDVPALVAQSLIVGPVDVVPADNGWSLISCDPVSMLHILQNLGKPAIVAESTEHSQHLAFVVPGDNGRNEEPTGDWSEWMNTVVGTPVSHDVDAGAVINLVWGPAKKQTRYLPRESFALDTLWLLPGILPEPLNFVQMNDEIENLTWFYGLDETASKRLRNYVESSDSELGMESVLQLLGLPLELSKVAQGRVDMESIPGHRSLAPHMSVAKVVSESVSAFPNGTDAVSQMQRVLRGRPWIFTADGVAQLGASGLLALAATRKLSRGESARVQAALAILLAGSGVSEIAIGRVYSKLKTSDNRALGVEKKVVSDVPSLVEELDTESEKSPQGGKSKIARNLRNLRHKTKEQTRQQLRKFFGEGK</sequence>
<dbReference type="KEGG" id="rama:IDM48_05260"/>
<keyword evidence="3" id="KW-1185">Reference proteome</keyword>
<dbReference type="RefSeq" id="WP_190618429.1">
    <property type="nucleotide sequence ID" value="NZ_CP061538.1"/>
</dbReference>
<gene>
    <name evidence="2" type="ORF">IDM48_05260</name>
</gene>
<dbReference type="AlphaFoldDB" id="A0A7H2BMA3"/>
<accession>A0A7H2BMA3</accession>
<protein>
    <submittedName>
        <fullName evidence="2">Uncharacterized protein</fullName>
    </submittedName>
</protein>
<name>A0A7H2BMA3_9MICC</name>
<evidence type="ECO:0000313" key="2">
    <source>
        <dbReference type="EMBL" id="QNV40799.1"/>
    </source>
</evidence>